<accession>A0A453KRK4</accession>
<evidence type="ECO:0000313" key="2">
    <source>
        <dbReference type="EnsemblPlants" id="AET5Gv20493600.1"/>
    </source>
</evidence>
<organism evidence="2 3">
    <name type="scientific">Aegilops tauschii subsp. strangulata</name>
    <name type="common">Goatgrass</name>
    <dbReference type="NCBI Taxonomy" id="200361"/>
    <lineage>
        <taxon>Eukaryota</taxon>
        <taxon>Viridiplantae</taxon>
        <taxon>Streptophyta</taxon>
        <taxon>Embryophyta</taxon>
        <taxon>Tracheophyta</taxon>
        <taxon>Spermatophyta</taxon>
        <taxon>Magnoliopsida</taxon>
        <taxon>Liliopsida</taxon>
        <taxon>Poales</taxon>
        <taxon>Poaceae</taxon>
        <taxon>BOP clade</taxon>
        <taxon>Pooideae</taxon>
        <taxon>Triticodae</taxon>
        <taxon>Triticeae</taxon>
        <taxon>Triticinae</taxon>
        <taxon>Aegilops</taxon>
    </lineage>
</organism>
<name>A0A453KRK4_AEGTS</name>
<reference evidence="3" key="2">
    <citation type="journal article" date="2017" name="Nat. Plants">
        <title>The Aegilops tauschii genome reveals multiple impacts of transposons.</title>
        <authorList>
            <person name="Zhao G."/>
            <person name="Zou C."/>
            <person name="Li K."/>
            <person name="Wang K."/>
            <person name="Li T."/>
            <person name="Gao L."/>
            <person name="Zhang X."/>
            <person name="Wang H."/>
            <person name="Yang Z."/>
            <person name="Liu X."/>
            <person name="Jiang W."/>
            <person name="Mao L."/>
            <person name="Kong X."/>
            <person name="Jiao Y."/>
            <person name="Jia J."/>
        </authorList>
    </citation>
    <scope>NUCLEOTIDE SEQUENCE [LARGE SCALE GENOMIC DNA]</scope>
    <source>
        <strain evidence="3">cv. AL8/78</strain>
    </source>
</reference>
<reference evidence="2" key="4">
    <citation type="submission" date="2019-03" db="UniProtKB">
        <authorList>
            <consortium name="EnsemblPlants"/>
        </authorList>
    </citation>
    <scope>IDENTIFICATION</scope>
</reference>
<dbReference type="SUPFAM" id="SSF54001">
    <property type="entry name" value="Cysteine proteinases"/>
    <property type="match status" value="1"/>
</dbReference>
<reference evidence="2" key="5">
    <citation type="journal article" date="2021" name="G3 (Bethesda)">
        <title>Aegilops tauschii genome assembly Aet v5.0 features greater sequence contiguity and improved annotation.</title>
        <authorList>
            <person name="Wang L."/>
            <person name="Zhu T."/>
            <person name="Rodriguez J.C."/>
            <person name="Deal K.R."/>
            <person name="Dubcovsky J."/>
            <person name="McGuire P.E."/>
            <person name="Lux T."/>
            <person name="Spannagl M."/>
            <person name="Mayer K.F.X."/>
            <person name="Baldrich P."/>
            <person name="Meyers B.C."/>
            <person name="Huo N."/>
            <person name="Gu Y.Q."/>
            <person name="Zhou H."/>
            <person name="Devos K.M."/>
            <person name="Bennetzen J.L."/>
            <person name="Unver T."/>
            <person name="Budak H."/>
            <person name="Gulick P.J."/>
            <person name="Galiba G."/>
            <person name="Kalapos B."/>
            <person name="Nelson D.R."/>
            <person name="Li P."/>
            <person name="You F.M."/>
            <person name="Luo M.C."/>
            <person name="Dvorak J."/>
        </authorList>
    </citation>
    <scope>NUCLEOTIDE SEQUENCE [LARGE SCALE GENOMIC DNA]</scope>
    <source>
        <strain evidence="2">cv. AL8/78</strain>
    </source>
</reference>
<reference evidence="2" key="3">
    <citation type="journal article" date="2017" name="Nature">
        <title>Genome sequence of the progenitor of the wheat D genome Aegilops tauschii.</title>
        <authorList>
            <person name="Luo M.C."/>
            <person name="Gu Y.Q."/>
            <person name="Puiu D."/>
            <person name="Wang H."/>
            <person name="Twardziok S.O."/>
            <person name="Deal K.R."/>
            <person name="Huo N."/>
            <person name="Zhu T."/>
            <person name="Wang L."/>
            <person name="Wang Y."/>
            <person name="McGuire P.E."/>
            <person name="Liu S."/>
            <person name="Long H."/>
            <person name="Ramasamy R.K."/>
            <person name="Rodriguez J.C."/>
            <person name="Van S.L."/>
            <person name="Yuan L."/>
            <person name="Wang Z."/>
            <person name="Xia Z."/>
            <person name="Xiao L."/>
            <person name="Anderson O.D."/>
            <person name="Ouyang S."/>
            <person name="Liang Y."/>
            <person name="Zimin A.V."/>
            <person name="Pertea G."/>
            <person name="Qi P."/>
            <person name="Bennetzen J.L."/>
            <person name="Dai X."/>
            <person name="Dawson M.W."/>
            <person name="Muller H.G."/>
            <person name="Kugler K."/>
            <person name="Rivarola-Duarte L."/>
            <person name="Spannagl M."/>
            <person name="Mayer K.F.X."/>
            <person name="Lu F.H."/>
            <person name="Bevan M.W."/>
            <person name="Leroy P."/>
            <person name="Li P."/>
            <person name="You F.M."/>
            <person name="Sun Q."/>
            <person name="Liu Z."/>
            <person name="Lyons E."/>
            <person name="Wicker T."/>
            <person name="Salzberg S.L."/>
            <person name="Devos K.M."/>
            <person name="Dvorak J."/>
        </authorList>
    </citation>
    <scope>NUCLEOTIDE SEQUENCE [LARGE SCALE GENOMIC DNA]</scope>
    <source>
        <strain evidence="2">cv. AL8/78</strain>
    </source>
</reference>
<keyword evidence="3" id="KW-1185">Reference proteome</keyword>
<dbReference type="AlphaFoldDB" id="A0A453KRK4"/>
<dbReference type="PANTHER" id="PTHR31354:SF7">
    <property type="entry name" value="OS09G0392000 PROTEIN"/>
    <property type="match status" value="1"/>
</dbReference>
<dbReference type="PANTHER" id="PTHR31354">
    <property type="entry name" value="OS01G0793500 PROTEIN"/>
    <property type="match status" value="1"/>
</dbReference>
<dbReference type="STRING" id="200361.A0A453KRK4"/>
<reference evidence="3" key="1">
    <citation type="journal article" date="2014" name="Science">
        <title>Ancient hybridizations among the ancestral genomes of bread wheat.</title>
        <authorList>
            <consortium name="International Wheat Genome Sequencing Consortium,"/>
            <person name="Marcussen T."/>
            <person name="Sandve S.R."/>
            <person name="Heier L."/>
            <person name="Spannagl M."/>
            <person name="Pfeifer M."/>
            <person name="Jakobsen K.S."/>
            <person name="Wulff B.B."/>
            <person name="Steuernagel B."/>
            <person name="Mayer K.F."/>
            <person name="Olsen O.A."/>
        </authorList>
    </citation>
    <scope>NUCLEOTIDE SEQUENCE [LARGE SCALE GENOMIC DNA]</scope>
    <source>
        <strain evidence="3">cv. AL8/78</strain>
    </source>
</reference>
<dbReference type="EnsemblPlants" id="AET5Gv20493600.1">
    <property type="protein sequence ID" value="AET5Gv20493600.1"/>
    <property type="gene ID" value="AET5Gv20493600"/>
</dbReference>
<feature type="compositionally biased region" description="Basic residues" evidence="1">
    <location>
        <begin position="24"/>
        <end position="37"/>
    </location>
</feature>
<evidence type="ECO:0000256" key="1">
    <source>
        <dbReference type="SAM" id="MobiDB-lite"/>
    </source>
</evidence>
<dbReference type="Gramene" id="AET5Gv20493600.1">
    <property type="protein sequence ID" value="AET5Gv20493600.1"/>
    <property type="gene ID" value="AET5Gv20493600"/>
</dbReference>
<feature type="compositionally biased region" description="Basic and acidic residues" evidence="1">
    <location>
        <begin position="38"/>
        <end position="52"/>
    </location>
</feature>
<proteinExistence type="predicted"/>
<feature type="region of interest" description="Disordered" evidence="1">
    <location>
        <begin position="1"/>
        <end position="71"/>
    </location>
</feature>
<dbReference type="Gene3D" id="3.90.1720.10">
    <property type="entry name" value="endopeptidase domain like (from Nostoc punctiforme)"/>
    <property type="match status" value="1"/>
</dbReference>
<dbReference type="Proteomes" id="UP000015105">
    <property type="component" value="Chromosome 5D"/>
</dbReference>
<protein>
    <submittedName>
        <fullName evidence="2">Uncharacterized protein</fullName>
    </submittedName>
</protein>
<dbReference type="InterPro" id="IPR038765">
    <property type="entry name" value="Papain-like_cys_pep_sf"/>
</dbReference>
<sequence>PKTSWNLEVGSPRRDQHSSSTPRHLPRPRKPPRRGRTKEKNPAGEGGREVGTNRRRTRLPSRPEAMASRARRGARPLPRLWLLLLLVLATGLPRGGAVGLKLPFSPGDVLPILPRQVAWPVMNTLHSAVDLLPSFVAAVAPAAPSPAVWNGSCFAVNEAALELTPGDRNGTEIGGAVLRLKTGSAQSWTCMDLYVFATPYRITWDYYFAAREHTLEITSWEEEAELEYVKQHGVSVFLMPSGMLGTLLSLIDVLPLFSNTGWGQNSNLAFLEKHMGATFEKRSQPWVANIMKEDIQSGDFLALSKIRGRWGGFETLEKWVTGAFAGHTAVCLKDEKGDLWVAESGFENEKGEEIIAIVPWDEWWEMALKDGSNPQIALLPLHPDIRSRFNESAAWDFARSMVGKPYGYHNMIFSWIDTIGDNYPPPLDANLVMAVMSMWTRLQPLYAANMWNEALNKRLGTEGLDLQGIILETEKRGMSFDQLLTVPEQDEWVYSDGKSTTCVSFILAMYKEAGVFAPFTESIQVTEFTIRDAYMLKIFEDDRTRLPNWCHTEADKPPFCQILGEYRMELPEYNTIKPYAKMNENCPSLPPTYKRPSRC</sequence>
<evidence type="ECO:0000313" key="3">
    <source>
        <dbReference type="Proteomes" id="UP000015105"/>
    </source>
</evidence>